<evidence type="ECO:0000313" key="1">
    <source>
        <dbReference type="EMBL" id="GBM10680.1"/>
    </source>
</evidence>
<organism evidence="1 2">
    <name type="scientific">Araneus ventricosus</name>
    <name type="common">Orbweaver spider</name>
    <name type="synonym">Epeira ventricosa</name>
    <dbReference type="NCBI Taxonomy" id="182803"/>
    <lineage>
        <taxon>Eukaryota</taxon>
        <taxon>Metazoa</taxon>
        <taxon>Ecdysozoa</taxon>
        <taxon>Arthropoda</taxon>
        <taxon>Chelicerata</taxon>
        <taxon>Arachnida</taxon>
        <taxon>Araneae</taxon>
        <taxon>Araneomorphae</taxon>
        <taxon>Entelegynae</taxon>
        <taxon>Araneoidea</taxon>
        <taxon>Araneidae</taxon>
        <taxon>Araneus</taxon>
    </lineage>
</organism>
<dbReference type="AlphaFoldDB" id="A0A4Y2D1T3"/>
<accession>A0A4Y2D1T3</accession>
<sequence>MSVLFSIWVFPADFPWSLNPLGGRNQRGYVVIVFWECCSILIPAEGPVTSLRSRGLVSTGSRGMGRFLLIFRKATTFPLVIMAATKGRFGYGFTSIPLC</sequence>
<reference evidence="1 2" key="1">
    <citation type="journal article" date="2019" name="Sci. Rep.">
        <title>Orb-weaving spider Araneus ventricosus genome elucidates the spidroin gene catalogue.</title>
        <authorList>
            <person name="Kono N."/>
            <person name="Nakamura H."/>
            <person name="Ohtoshi R."/>
            <person name="Moran D.A.P."/>
            <person name="Shinohara A."/>
            <person name="Yoshida Y."/>
            <person name="Fujiwara M."/>
            <person name="Mori M."/>
            <person name="Tomita M."/>
            <person name="Arakawa K."/>
        </authorList>
    </citation>
    <scope>NUCLEOTIDE SEQUENCE [LARGE SCALE GENOMIC DNA]</scope>
</reference>
<proteinExistence type="predicted"/>
<comment type="caution">
    <text evidence="1">The sequence shown here is derived from an EMBL/GenBank/DDBJ whole genome shotgun (WGS) entry which is preliminary data.</text>
</comment>
<evidence type="ECO:0000313" key="2">
    <source>
        <dbReference type="Proteomes" id="UP000499080"/>
    </source>
</evidence>
<protein>
    <submittedName>
        <fullName evidence="1">Uncharacterized protein</fullName>
    </submittedName>
</protein>
<dbReference type="Proteomes" id="UP000499080">
    <property type="component" value="Unassembled WGS sequence"/>
</dbReference>
<name>A0A4Y2D1T3_ARAVE</name>
<keyword evidence="2" id="KW-1185">Reference proteome</keyword>
<dbReference type="EMBL" id="BGPR01000289">
    <property type="protein sequence ID" value="GBM10680.1"/>
    <property type="molecule type" value="Genomic_DNA"/>
</dbReference>
<gene>
    <name evidence="1" type="ORF">AVEN_7950_1</name>
</gene>